<dbReference type="SUPFAM" id="SSF54909">
    <property type="entry name" value="Dimeric alpha+beta barrel"/>
    <property type="match status" value="1"/>
</dbReference>
<name>A0ABD5PXR7_9EURY</name>
<accession>A0ABD5PXR7</accession>
<evidence type="ECO:0008006" key="3">
    <source>
        <dbReference type="Google" id="ProtNLM"/>
    </source>
</evidence>
<comment type="caution">
    <text evidence="1">The sequence shown here is derived from an EMBL/GenBank/DDBJ whole genome shotgun (WGS) entry which is preliminary data.</text>
</comment>
<sequence>MASRRRLLGKLAGAAAAAGLAGCSQFRATGDRETTLDLPENPHDLPSRQHAWNAVSRGDEHGNPQLPRHHLVLLLDLAESPSVEAAERVERAMRTLESAYDWSSDGLLHALSWGTRYFERVGALDSSPVRRPEVLSRTDDPDLLEFDAALVLASDAASNLRAAEAAMFEDRDALAGESVDARLGDAFDVAERRTGFRGAGLPLEHTDAEGVPESPPLSEGDRMFMGFKSGLEGTQASEDRVTIDSGAYAGGTTMHVSHLRQSLDEWFRAFDDAGRVARMFSPEFSPADVANFTDDVPFSDDVTGHAKEFDVVGHQEKVAQTRKDGEPLLLRRDFNTVDGGHAGVHFLSLQQSLSEFERTRKAMNGWYVRDDSPDITDRENNGILDFVSVQSRANFYVPPRAKRSFPQL</sequence>
<dbReference type="AlphaFoldDB" id="A0ABD5PXR7"/>
<dbReference type="InterPro" id="IPR055828">
    <property type="entry name" value="DUF7405"/>
</dbReference>
<dbReference type="Pfam" id="PF24152">
    <property type="entry name" value="DUF7405"/>
    <property type="match status" value="1"/>
</dbReference>
<organism evidence="1 2">
    <name type="scientific">Halorussus aquaticus</name>
    <dbReference type="NCBI Taxonomy" id="2953748"/>
    <lineage>
        <taxon>Archaea</taxon>
        <taxon>Methanobacteriati</taxon>
        <taxon>Methanobacteriota</taxon>
        <taxon>Stenosarchaea group</taxon>
        <taxon>Halobacteria</taxon>
        <taxon>Halobacteriales</taxon>
        <taxon>Haladaptataceae</taxon>
        <taxon>Halorussus</taxon>
    </lineage>
</organism>
<dbReference type="InterPro" id="IPR011008">
    <property type="entry name" value="Dimeric_a/b-barrel"/>
</dbReference>
<evidence type="ECO:0000313" key="1">
    <source>
        <dbReference type="EMBL" id="MFC4823063.1"/>
    </source>
</evidence>
<dbReference type="EMBL" id="JBHSHT010000001">
    <property type="protein sequence ID" value="MFC4823063.1"/>
    <property type="molecule type" value="Genomic_DNA"/>
</dbReference>
<dbReference type="PROSITE" id="PS51318">
    <property type="entry name" value="TAT"/>
    <property type="match status" value="1"/>
</dbReference>
<reference evidence="1 2" key="1">
    <citation type="journal article" date="2019" name="Int. J. Syst. Evol. Microbiol.">
        <title>The Global Catalogue of Microorganisms (GCM) 10K type strain sequencing project: providing services to taxonomists for standard genome sequencing and annotation.</title>
        <authorList>
            <consortium name="The Broad Institute Genomics Platform"/>
            <consortium name="The Broad Institute Genome Sequencing Center for Infectious Disease"/>
            <person name="Wu L."/>
            <person name="Ma J."/>
        </authorList>
    </citation>
    <scope>NUCLEOTIDE SEQUENCE [LARGE SCALE GENOMIC DNA]</scope>
    <source>
        <strain evidence="1 2">XZYJ18</strain>
    </source>
</reference>
<proteinExistence type="predicted"/>
<dbReference type="PROSITE" id="PS51257">
    <property type="entry name" value="PROKAR_LIPOPROTEIN"/>
    <property type="match status" value="1"/>
</dbReference>
<dbReference type="RefSeq" id="WP_254267439.1">
    <property type="nucleotide sequence ID" value="NZ_CP100400.1"/>
</dbReference>
<keyword evidence="2" id="KW-1185">Reference proteome</keyword>
<dbReference type="InterPro" id="IPR006311">
    <property type="entry name" value="TAT_signal"/>
</dbReference>
<evidence type="ECO:0000313" key="2">
    <source>
        <dbReference type="Proteomes" id="UP001595945"/>
    </source>
</evidence>
<dbReference type="Proteomes" id="UP001595945">
    <property type="component" value="Unassembled WGS sequence"/>
</dbReference>
<dbReference type="GeneID" id="73045892"/>
<protein>
    <recommendedName>
        <fullName evidence="3">Tat pathway signal protein</fullName>
    </recommendedName>
</protein>
<gene>
    <name evidence="1" type="ORF">ACFO9K_02185</name>
</gene>